<dbReference type="EMBL" id="AOME01000054">
    <property type="protein sequence ID" value="EMA52478.1"/>
    <property type="molecule type" value="Genomic_DNA"/>
</dbReference>
<dbReference type="Gene3D" id="3.40.630.30">
    <property type="match status" value="1"/>
</dbReference>
<sequence length="142" mass="15100">MEYDIAMEPPTPREFVRLRSAAGMRERSLDAAAAGIGNECTAVTIRADGDLVGMGRIVGDGATVFQIVDIAVTPDHQGRGLGSRIMNELVSWLEANAPPSAFINLIASEPGFYEGFDFATCAPELVGMDLTLPTESESSHAQ</sequence>
<comment type="caution">
    <text evidence="4">The sequence shown here is derived from an EMBL/GenBank/DDBJ whole genome shotgun (WGS) entry which is preliminary data.</text>
</comment>
<dbReference type="GO" id="GO:0008080">
    <property type="term" value="F:N-acetyltransferase activity"/>
    <property type="evidence" value="ECO:0007669"/>
    <property type="project" value="InterPro"/>
</dbReference>
<keyword evidence="5" id="KW-1185">Reference proteome</keyword>
<protein>
    <submittedName>
        <fullName evidence="4">AttT protein</fullName>
    </submittedName>
</protein>
<gene>
    <name evidence="4" type="ORF">C450_10283</name>
</gene>
<dbReference type="PATRIC" id="fig|1227456.3.peg.2080"/>
<dbReference type="CDD" id="cd04301">
    <property type="entry name" value="NAT_SF"/>
    <property type="match status" value="1"/>
</dbReference>
<dbReference type="PANTHER" id="PTHR43626:SF4">
    <property type="entry name" value="GCN5-RELATED N-ACETYLTRANSFERASE 2, CHLOROPLASTIC"/>
    <property type="match status" value="1"/>
</dbReference>
<dbReference type="AlphaFoldDB" id="M0N4K6"/>
<reference evidence="4 5" key="1">
    <citation type="journal article" date="2014" name="PLoS Genet.">
        <title>Phylogenetically driven sequencing of extremely halophilic archaea reveals strategies for static and dynamic osmo-response.</title>
        <authorList>
            <person name="Becker E.A."/>
            <person name="Seitzer P.M."/>
            <person name="Tritt A."/>
            <person name="Larsen D."/>
            <person name="Krusor M."/>
            <person name="Yao A.I."/>
            <person name="Wu D."/>
            <person name="Madern D."/>
            <person name="Eisen J.A."/>
            <person name="Darling A.E."/>
            <person name="Facciotti M.T."/>
        </authorList>
    </citation>
    <scope>NUCLEOTIDE SEQUENCE [LARGE SCALE GENOMIC DNA]</scope>
    <source>
        <strain evidence="4 5">DSM 8989</strain>
    </source>
</reference>
<keyword evidence="1" id="KW-0808">Transferase</keyword>
<dbReference type="Proteomes" id="UP000011625">
    <property type="component" value="Unassembled WGS sequence"/>
</dbReference>
<evidence type="ECO:0000256" key="2">
    <source>
        <dbReference type="ARBA" id="ARBA00023315"/>
    </source>
</evidence>
<dbReference type="GO" id="GO:0005737">
    <property type="term" value="C:cytoplasm"/>
    <property type="evidence" value="ECO:0007669"/>
    <property type="project" value="TreeGrafter"/>
</dbReference>
<dbReference type="InterPro" id="IPR045039">
    <property type="entry name" value="NSI-like"/>
</dbReference>
<dbReference type="OrthoDB" id="87545at2157"/>
<name>M0N4K6_9EURY</name>
<dbReference type="RefSeq" id="WP_005043169.1">
    <property type="nucleotide sequence ID" value="NZ_AOME01000054.1"/>
</dbReference>
<dbReference type="InterPro" id="IPR016181">
    <property type="entry name" value="Acyl_CoA_acyltransferase"/>
</dbReference>
<dbReference type="PROSITE" id="PS51186">
    <property type="entry name" value="GNAT"/>
    <property type="match status" value="1"/>
</dbReference>
<accession>M0N4K6</accession>
<proteinExistence type="predicted"/>
<dbReference type="SUPFAM" id="SSF55729">
    <property type="entry name" value="Acyl-CoA N-acyltransferases (Nat)"/>
    <property type="match status" value="1"/>
</dbReference>
<keyword evidence="2" id="KW-0012">Acyltransferase</keyword>
<evidence type="ECO:0000313" key="4">
    <source>
        <dbReference type="EMBL" id="EMA52478.1"/>
    </source>
</evidence>
<evidence type="ECO:0000256" key="1">
    <source>
        <dbReference type="ARBA" id="ARBA00022679"/>
    </source>
</evidence>
<organism evidence="4 5">
    <name type="scientific">Halococcus salifodinae DSM 8989</name>
    <dbReference type="NCBI Taxonomy" id="1227456"/>
    <lineage>
        <taxon>Archaea</taxon>
        <taxon>Methanobacteriati</taxon>
        <taxon>Methanobacteriota</taxon>
        <taxon>Stenosarchaea group</taxon>
        <taxon>Halobacteria</taxon>
        <taxon>Halobacteriales</taxon>
        <taxon>Halococcaceae</taxon>
        <taxon>Halococcus</taxon>
    </lineage>
</organism>
<dbReference type="InterPro" id="IPR000182">
    <property type="entry name" value="GNAT_dom"/>
</dbReference>
<dbReference type="Pfam" id="PF00583">
    <property type="entry name" value="Acetyltransf_1"/>
    <property type="match status" value="1"/>
</dbReference>
<feature type="domain" description="N-acetyltransferase" evidence="3">
    <location>
        <begin position="1"/>
        <end position="133"/>
    </location>
</feature>
<evidence type="ECO:0000259" key="3">
    <source>
        <dbReference type="PROSITE" id="PS51186"/>
    </source>
</evidence>
<dbReference type="PANTHER" id="PTHR43626">
    <property type="entry name" value="ACYL-COA N-ACYLTRANSFERASE"/>
    <property type="match status" value="1"/>
</dbReference>
<evidence type="ECO:0000313" key="5">
    <source>
        <dbReference type="Proteomes" id="UP000011625"/>
    </source>
</evidence>